<protein>
    <recommendedName>
        <fullName evidence="1">Helix-turn-helix domain-containing protein</fullName>
    </recommendedName>
</protein>
<dbReference type="InterPro" id="IPR009061">
    <property type="entry name" value="DNA-bd_dom_put_sf"/>
</dbReference>
<evidence type="ECO:0000313" key="2">
    <source>
        <dbReference type="EMBL" id="ORB07400.1"/>
    </source>
</evidence>
<dbReference type="SUPFAM" id="SSF46955">
    <property type="entry name" value="Putative DNA-binding domain"/>
    <property type="match status" value="1"/>
</dbReference>
<comment type="caution">
    <text evidence="2">The sequence shown here is derived from an EMBL/GenBank/DDBJ whole genome shotgun (WGS) entry which is preliminary data.</text>
</comment>
<dbReference type="RefSeq" id="WP_083094334.1">
    <property type="nucleotide sequence ID" value="NZ_AP022590.1"/>
</dbReference>
<gene>
    <name evidence="2" type="ORF">BST30_08000</name>
</gene>
<dbReference type="AlphaFoldDB" id="A0A1X0G1F9"/>
<evidence type="ECO:0000313" key="3">
    <source>
        <dbReference type="Proteomes" id="UP000192760"/>
    </source>
</evidence>
<proteinExistence type="predicted"/>
<dbReference type="Pfam" id="PF12728">
    <property type="entry name" value="HTH_17"/>
    <property type="match status" value="1"/>
</dbReference>
<dbReference type="GO" id="GO:0003677">
    <property type="term" value="F:DNA binding"/>
    <property type="evidence" value="ECO:0007669"/>
    <property type="project" value="InterPro"/>
</dbReference>
<feature type="domain" description="Helix-turn-helix" evidence="1">
    <location>
        <begin position="27"/>
        <end position="73"/>
    </location>
</feature>
<sequence>MSKALCLLVIHLTVRRPRSIPVGQKITLAAAADELGISKRSVRRLISNGELRAYKIGRSGQLVRIDRDDLATVMCQVVPNGKP</sequence>
<dbReference type="NCBIfam" id="TIGR01764">
    <property type="entry name" value="excise"/>
    <property type="match status" value="1"/>
</dbReference>
<reference evidence="2 3" key="1">
    <citation type="submission" date="2017-02" db="EMBL/GenBank/DDBJ databases">
        <title>The new phylogeny of genus Mycobacterium.</title>
        <authorList>
            <person name="Tortoli E."/>
            <person name="Trovato A."/>
            <person name="Cirillo D.M."/>
        </authorList>
    </citation>
    <scope>NUCLEOTIDE SEQUENCE [LARGE SCALE GENOMIC DNA]</scope>
    <source>
        <strain evidence="2 3">DSM 45255</strain>
    </source>
</reference>
<dbReference type="Proteomes" id="UP000192760">
    <property type="component" value="Unassembled WGS sequence"/>
</dbReference>
<dbReference type="InterPro" id="IPR010093">
    <property type="entry name" value="SinI_DNA-bd"/>
</dbReference>
<dbReference type="InterPro" id="IPR041657">
    <property type="entry name" value="HTH_17"/>
</dbReference>
<organism evidence="2 3">
    <name type="scientific">Mycobacterium mantenii</name>
    <dbReference type="NCBI Taxonomy" id="560555"/>
    <lineage>
        <taxon>Bacteria</taxon>
        <taxon>Bacillati</taxon>
        <taxon>Actinomycetota</taxon>
        <taxon>Actinomycetes</taxon>
        <taxon>Mycobacteriales</taxon>
        <taxon>Mycobacteriaceae</taxon>
        <taxon>Mycobacterium</taxon>
        <taxon>Mycobacterium avium complex (MAC)</taxon>
    </lineage>
</organism>
<accession>A0A1X0G1F9</accession>
<name>A0A1X0G1F9_MYCNT</name>
<evidence type="ECO:0000259" key="1">
    <source>
        <dbReference type="Pfam" id="PF12728"/>
    </source>
</evidence>
<dbReference type="EMBL" id="MVHW01000006">
    <property type="protein sequence ID" value="ORB07400.1"/>
    <property type="molecule type" value="Genomic_DNA"/>
</dbReference>